<keyword evidence="11" id="KW-1185">Reference proteome</keyword>
<dbReference type="SUPFAM" id="SSF52540">
    <property type="entry name" value="P-loop containing nucleoside triphosphate hydrolases"/>
    <property type="match status" value="1"/>
</dbReference>
<evidence type="ECO:0000256" key="3">
    <source>
        <dbReference type="ARBA" id="ARBA00022741"/>
    </source>
</evidence>
<dbReference type="Pfam" id="PF00025">
    <property type="entry name" value="Arf"/>
    <property type="match status" value="1"/>
</dbReference>
<keyword evidence="2" id="KW-0519">Myristate</keyword>
<name>A0AAD4NAN7_9BILA</name>
<gene>
    <name evidence="10" type="ORF">DdX_03622</name>
</gene>
<dbReference type="GO" id="GO:0003924">
    <property type="term" value="F:GTPase activity"/>
    <property type="evidence" value="ECO:0007669"/>
    <property type="project" value="InterPro"/>
</dbReference>
<dbReference type="InterPro" id="IPR044612">
    <property type="entry name" value="ARL2/3"/>
</dbReference>
<dbReference type="NCBIfam" id="TIGR00231">
    <property type="entry name" value="small_GTP"/>
    <property type="match status" value="1"/>
</dbReference>
<dbReference type="InterPro" id="IPR005225">
    <property type="entry name" value="Small_GTP-bd"/>
</dbReference>
<feature type="binding site" evidence="8">
    <location>
        <position position="47"/>
    </location>
    <ligand>
        <name>Mg(2+)</name>
        <dbReference type="ChEBI" id="CHEBI:18420"/>
    </ligand>
</feature>
<evidence type="ECO:0000256" key="5">
    <source>
        <dbReference type="ARBA" id="ARBA00023288"/>
    </source>
</evidence>
<evidence type="ECO:0000256" key="4">
    <source>
        <dbReference type="ARBA" id="ARBA00023134"/>
    </source>
</evidence>
<keyword evidence="8" id="KW-0460">Magnesium</keyword>
<evidence type="ECO:0000256" key="1">
    <source>
        <dbReference type="ARBA" id="ARBA00010290"/>
    </source>
</evidence>
<evidence type="ECO:0000256" key="8">
    <source>
        <dbReference type="PIRSR" id="PIRSR606689-2"/>
    </source>
</evidence>
<evidence type="ECO:0000256" key="2">
    <source>
        <dbReference type="ARBA" id="ARBA00022707"/>
    </source>
</evidence>
<evidence type="ECO:0000313" key="10">
    <source>
        <dbReference type="EMBL" id="KAI1723462.1"/>
    </source>
</evidence>
<evidence type="ECO:0000313" key="11">
    <source>
        <dbReference type="Proteomes" id="UP001201812"/>
    </source>
</evidence>
<dbReference type="Proteomes" id="UP001201812">
    <property type="component" value="Unassembled WGS sequence"/>
</dbReference>
<feature type="binding site" evidence="7">
    <location>
        <position position="69"/>
    </location>
    <ligand>
        <name>GTP</name>
        <dbReference type="ChEBI" id="CHEBI:37565"/>
    </ligand>
</feature>
<keyword evidence="3 7" id="KW-0547">Nucleotide-binding</keyword>
<feature type="binding site" evidence="8">
    <location>
        <position position="30"/>
    </location>
    <ligand>
        <name>Mg(2+)</name>
        <dbReference type="ChEBI" id="CHEBI:18420"/>
    </ligand>
</feature>
<dbReference type="PROSITE" id="PS51417">
    <property type="entry name" value="ARF"/>
    <property type="match status" value="1"/>
</dbReference>
<evidence type="ECO:0000256" key="9">
    <source>
        <dbReference type="RuleBase" id="RU003925"/>
    </source>
</evidence>
<evidence type="ECO:0000256" key="7">
    <source>
        <dbReference type="PIRSR" id="PIRSR606689-1"/>
    </source>
</evidence>
<dbReference type="AlphaFoldDB" id="A0AAD4NAN7"/>
<comment type="caution">
    <text evidence="10">The sequence shown here is derived from an EMBL/GenBank/DDBJ whole genome shotgun (WGS) entry which is preliminary data.</text>
</comment>
<dbReference type="SMART" id="SM00175">
    <property type="entry name" value="RAB"/>
    <property type="match status" value="1"/>
</dbReference>
<dbReference type="FunFam" id="3.40.50.300:FF:000393">
    <property type="entry name" value="ADP-ribosylation factor-like 2, arl2"/>
    <property type="match status" value="1"/>
</dbReference>
<organism evidence="10 11">
    <name type="scientific">Ditylenchus destructor</name>
    <dbReference type="NCBI Taxonomy" id="166010"/>
    <lineage>
        <taxon>Eukaryota</taxon>
        <taxon>Metazoa</taxon>
        <taxon>Ecdysozoa</taxon>
        <taxon>Nematoda</taxon>
        <taxon>Chromadorea</taxon>
        <taxon>Rhabditida</taxon>
        <taxon>Tylenchina</taxon>
        <taxon>Tylenchomorpha</taxon>
        <taxon>Sphaerularioidea</taxon>
        <taxon>Anguinidae</taxon>
        <taxon>Anguininae</taxon>
        <taxon>Ditylenchus</taxon>
    </lineage>
</organism>
<keyword evidence="4 7" id="KW-0342">GTP-binding</keyword>
<reference evidence="10" key="1">
    <citation type="submission" date="2022-01" db="EMBL/GenBank/DDBJ databases">
        <title>Genome Sequence Resource for Two Populations of Ditylenchus destructor, the Migratory Endoparasitic Phytonematode.</title>
        <authorList>
            <person name="Zhang H."/>
            <person name="Lin R."/>
            <person name="Xie B."/>
        </authorList>
    </citation>
    <scope>NUCLEOTIDE SEQUENCE</scope>
    <source>
        <strain evidence="10">BazhouSP</strain>
    </source>
</reference>
<dbReference type="InterPro" id="IPR006689">
    <property type="entry name" value="Small_GTPase_ARF/SAR"/>
</dbReference>
<accession>A0AAD4NAN7</accession>
<feature type="binding site" evidence="7">
    <location>
        <begin position="23"/>
        <end position="30"/>
    </location>
    <ligand>
        <name>GTP</name>
        <dbReference type="ChEBI" id="CHEBI:37565"/>
    </ligand>
</feature>
<dbReference type="PRINTS" id="PR00328">
    <property type="entry name" value="SAR1GTPBP"/>
</dbReference>
<dbReference type="SMART" id="SM00178">
    <property type="entry name" value="SAR"/>
    <property type="match status" value="1"/>
</dbReference>
<dbReference type="InterPro" id="IPR027417">
    <property type="entry name" value="P-loop_NTPase"/>
</dbReference>
<sequence length="184" mass="21246">MVLLTVLKKARKHEQEMRILILGLDNSGKTTFLNKINGEDTMKIAPTFGFNIKTLEYKNWKLNCWDVGGQKSLRSYWRNYFERTDSVIWVVDSADAMRLEDCAKELHALVNEECLHGVTLLVMANKCDLEGSLKVEQISELLRLNQINQHHWKIFETSAYTGHNLLEALDWLCHDVASRVLVPD</sequence>
<dbReference type="EMBL" id="JAKKPZ010000003">
    <property type="protein sequence ID" value="KAI1723462.1"/>
    <property type="molecule type" value="Genomic_DNA"/>
</dbReference>
<comment type="similarity">
    <text evidence="1 9">Belongs to the small GTPase superfamily. Arf family.</text>
</comment>
<keyword evidence="5" id="KW-0449">Lipoprotein</keyword>
<feature type="binding site" evidence="7">
    <location>
        <begin position="125"/>
        <end position="128"/>
    </location>
    <ligand>
        <name>GTP</name>
        <dbReference type="ChEBI" id="CHEBI:37565"/>
    </ligand>
</feature>
<evidence type="ECO:0000256" key="6">
    <source>
        <dbReference type="ARBA" id="ARBA00026198"/>
    </source>
</evidence>
<keyword evidence="8" id="KW-0479">Metal-binding</keyword>
<dbReference type="GO" id="GO:0046872">
    <property type="term" value="F:metal ion binding"/>
    <property type="evidence" value="ECO:0007669"/>
    <property type="project" value="UniProtKB-KW"/>
</dbReference>
<dbReference type="SMART" id="SM00177">
    <property type="entry name" value="ARF"/>
    <property type="match status" value="1"/>
</dbReference>
<dbReference type="GO" id="GO:0005525">
    <property type="term" value="F:GTP binding"/>
    <property type="evidence" value="ECO:0007669"/>
    <property type="project" value="UniProtKB-KW"/>
</dbReference>
<proteinExistence type="inferred from homology"/>
<dbReference type="Gene3D" id="3.40.50.300">
    <property type="entry name" value="P-loop containing nucleotide triphosphate hydrolases"/>
    <property type="match status" value="1"/>
</dbReference>
<protein>
    <recommendedName>
        <fullName evidence="6">ADP-ribosylation factor-like protein 2</fullName>
    </recommendedName>
</protein>
<dbReference type="PANTHER" id="PTHR45697">
    <property type="entry name" value="ADP-RIBOSYLATION FACTOR-LIKE PROTEIN 2-RELATED"/>
    <property type="match status" value="1"/>
</dbReference>